<dbReference type="Proteomes" id="UP001501074">
    <property type="component" value="Unassembled WGS sequence"/>
</dbReference>
<keyword evidence="3" id="KW-1185">Reference proteome</keyword>
<dbReference type="Gene3D" id="2.60.120.200">
    <property type="match status" value="1"/>
</dbReference>
<dbReference type="RefSeq" id="WP_231485616.1">
    <property type="nucleotide sequence ID" value="NZ_BAAAZO010000014.1"/>
</dbReference>
<sequence>MTPDAPSKPFRLVPSPGSDWNLEPGGGSISTTAHPRSDVFVDPAGVAAPKHDAVTLLAPAPEGDFQLSARVTVDFAADFDAGVLVLWFDETHWGKLCFEYSPAGEPMVVSVVCRGVADDSNAFAVAGDAVWLRASRIDGAFAYHASLDGKTWPMVRYFAIPEGSPADLRIGFLAQSPVGEGCRVTFDEVAFTDVRLENLRDGS</sequence>
<dbReference type="InterPro" id="IPR009784">
    <property type="entry name" value="DUF1349"/>
</dbReference>
<comment type="caution">
    <text evidence="2">The sequence shown here is derived from an EMBL/GenBank/DDBJ whole genome shotgun (WGS) entry which is preliminary data.</text>
</comment>
<dbReference type="InterPro" id="IPR013320">
    <property type="entry name" value="ConA-like_dom_sf"/>
</dbReference>
<evidence type="ECO:0000313" key="3">
    <source>
        <dbReference type="Proteomes" id="UP001501074"/>
    </source>
</evidence>
<dbReference type="PANTHER" id="PTHR35332:SF2">
    <property type="entry name" value="REGULATION OF ENOLASE PROTEIN 1"/>
    <property type="match status" value="1"/>
</dbReference>
<name>A0ABP7AUI4_9ACTN</name>
<organism evidence="2 3">
    <name type="scientific">Kineosporia mesophila</name>
    <dbReference type="NCBI Taxonomy" id="566012"/>
    <lineage>
        <taxon>Bacteria</taxon>
        <taxon>Bacillati</taxon>
        <taxon>Actinomycetota</taxon>
        <taxon>Actinomycetes</taxon>
        <taxon>Kineosporiales</taxon>
        <taxon>Kineosporiaceae</taxon>
        <taxon>Kineosporia</taxon>
    </lineage>
</organism>
<gene>
    <name evidence="2" type="ORF">GCM10022223_69100</name>
</gene>
<protein>
    <submittedName>
        <fullName evidence="2">DUF1349 domain-containing protein</fullName>
    </submittedName>
</protein>
<reference evidence="3" key="1">
    <citation type="journal article" date="2019" name="Int. J. Syst. Evol. Microbiol.">
        <title>The Global Catalogue of Microorganisms (GCM) 10K type strain sequencing project: providing services to taxonomists for standard genome sequencing and annotation.</title>
        <authorList>
            <consortium name="The Broad Institute Genomics Platform"/>
            <consortium name="The Broad Institute Genome Sequencing Center for Infectious Disease"/>
            <person name="Wu L."/>
            <person name="Ma J."/>
        </authorList>
    </citation>
    <scope>NUCLEOTIDE SEQUENCE [LARGE SCALE GENOMIC DNA]</scope>
    <source>
        <strain evidence="3">JCM 16902</strain>
    </source>
</reference>
<proteinExistence type="predicted"/>
<accession>A0ABP7AUI4</accession>
<dbReference type="SUPFAM" id="SSF49899">
    <property type="entry name" value="Concanavalin A-like lectins/glucanases"/>
    <property type="match status" value="1"/>
</dbReference>
<evidence type="ECO:0000256" key="1">
    <source>
        <dbReference type="SAM" id="MobiDB-lite"/>
    </source>
</evidence>
<dbReference type="EMBL" id="BAAAZO010000014">
    <property type="protein sequence ID" value="GAA3640073.1"/>
    <property type="molecule type" value="Genomic_DNA"/>
</dbReference>
<feature type="region of interest" description="Disordered" evidence="1">
    <location>
        <begin position="1"/>
        <end position="34"/>
    </location>
</feature>
<dbReference type="PANTHER" id="PTHR35332">
    <property type="entry name" value="REGULATION OF ENOLASE PROTEIN 1"/>
    <property type="match status" value="1"/>
</dbReference>
<dbReference type="Pfam" id="PF07081">
    <property type="entry name" value="DUF1349"/>
    <property type="match status" value="1"/>
</dbReference>
<evidence type="ECO:0000313" key="2">
    <source>
        <dbReference type="EMBL" id="GAA3640073.1"/>
    </source>
</evidence>